<dbReference type="AlphaFoldDB" id="A0A3B1C138"/>
<evidence type="ECO:0008006" key="3">
    <source>
        <dbReference type="Google" id="ProtNLM"/>
    </source>
</evidence>
<dbReference type="EMBL" id="UOGC01000125">
    <property type="protein sequence ID" value="VAX21802.1"/>
    <property type="molecule type" value="Genomic_DNA"/>
</dbReference>
<reference evidence="2" key="1">
    <citation type="submission" date="2018-06" db="EMBL/GenBank/DDBJ databases">
        <authorList>
            <person name="Zhirakovskaya E."/>
        </authorList>
    </citation>
    <scope>NUCLEOTIDE SEQUENCE</scope>
</reference>
<proteinExistence type="predicted"/>
<feature type="transmembrane region" description="Helical" evidence="1">
    <location>
        <begin position="20"/>
        <end position="39"/>
    </location>
</feature>
<organism evidence="2">
    <name type="scientific">hydrothermal vent metagenome</name>
    <dbReference type="NCBI Taxonomy" id="652676"/>
    <lineage>
        <taxon>unclassified sequences</taxon>
        <taxon>metagenomes</taxon>
        <taxon>ecological metagenomes</taxon>
    </lineage>
</organism>
<gene>
    <name evidence="2" type="ORF">MNBD_NITROSPINAE01-1558</name>
</gene>
<evidence type="ECO:0000256" key="1">
    <source>
        <dbReference type="SAM" id="Phobius"/>
    </source>
</evidence>
<sequence length="303" mass="32991">MRLRTQFQSISLKYPYFKRVVAYFLFFIFVSLFFVVARFPADSLVPLIKHAVSSNTPFKVAFSESSFMFPPGFMLKNITLLEPLPTKNRQIITLDSLTLKPSIISAFFGKPSATLSAKMLGGSFDFYGETETGDTGDIIKTNFTLNNIDPGRALFWNDFPWAKLNGVINGEGNINFSFENPIKNSGGKITLNMGKGNLSIAKAILPDAQAISLSKGEAIVSIKSGVIFLEKCEITGAEVTVALTGTIVMAQLAQNSRLGLTASIKLRGKLKEKLAPFTSFFKKDKTGATMIKIGGTLASPAAR</sequence>
<keyword evidence="1" id="KW-1133">Transmembrane helix</keyword>
<name>A0A3B1C138_9ZZZZ</name>
<dbReference type="InterPro" id="IPR030925">
    <property type="entry name" value="T2SS_GspN_Lepto"/>
</dbReference>
<dbReference type="NCBIfam" id="TIGR04411">
    <property type="entry name" value="T2SS_GspN_Lepto"/>
    <property type="match status" value="1"/>
</dbReference>
<keyword evidence="1" id="KW-0472">Membrane</keyword>
<protein>
    <recommendedName>
        <fullName evidence="3">Type II secretion system protein GspN</fullName>
    </recommendedName>
</protein>
<evidence type="ECO:0000313" key="2">
    <source>
        <dbReference type="EMBL" id="VAX21802.1"/>
    </source>
</evidence>
<keyword evidence="1" id="KW-0812">Transmembrane</keyword>
<accession>A0A3B1C138</accession>